<reference evidence="2" key="1">
    <citation type="submission" date="2023-05" db="EMBL/GenBank/DDBJ databases">
        <title>Streptantibioticus silvisoli sp. nov., acidotolerant actinomycetes 1 from pine litter.</title>
        <authorList>
            <person name="Swiecimska M."/>
            <person name="Golinska P."/>
            <person name="Sangal V."/>
            <person name="Wachnowicz B."/>
            <person name="Goodfellow M."/>
        </authorList>
    </citation>
    <scope>NUCLEOTIDE SEQUENCE</scope>
    <source>
        <strain evidence="2">SL13</strain>
    </source>
</reference>
<comment type="caution">
    <text evidence="2">The sequence shown here is derived from an EMBL/GenBank/DDBJ whole genome shotgun (WGS) entry which is preliminary data.</text>
</comment>
<dbReference type="AlphaFoldDB" id="A0AA90H6L7"/>
<name>A0AA90H6L7_9ACTN</name>
<proteinExistence type="predicted"/>
<protein>
    <submittedName>
        <fullName evidence="2">Uncharacterized protein</fullName>
    </submittedName>
</protein>
<organism evidence="2">
    <name type="scientific">Streptantibioticus silvisoli</name>
    <dbReference type="NCBI Taxonomy" id="2705255"/>
    <lineage>
        <taxon>Bacteria</taxon>
        <taxon>Bacillati</taxon>
        <taxon>Actinomycetota</taxon>
        <taxon>Actinomycetes</taxon>
        <taxon>Kitasatosporales</taxon>
        <taxon>Streptomycetaceae</taxon>
        <taxon>Streptantibioticus</taxon>
    </lineage>
</organism>
<sequence>SSRLMDLDASRPVDDLQIETARRKPADCYRKLGRHRAALEAGAAPTLVAQWSREVQAERAVAEPHLAMIGSQQPTGVRMGASRSATS</sequence>
<dbReference type="EMBL" id="JABXJJ020000090">
    <property type="protein sequence ID" value="MDI5974529.1"/>
    <property type="molecule type" value="Genomic_DNA"/>
</dbReference>
<accession>A0AA90H6L7</accession>
<gene>
    <name evidence="2" type="ORF">POF50_035170</name>
</gene>
<feature type="non-terminal residue" evidence="2">
    <location>
        <position position="1"/>
    </location>
</feature>
<evidence type="ECO:0000313" key="2">
    <source>
        <dbReference type="EMBL" id="MDI5974529.1"/>
    </source>
</evidence>
<evidence type="ECO:0000256" key="1">
    <source>
        <dbReference type="SAM" id="MobiDB-lite"/>
    </source>
</evidence>
<feature type="region of interest" description="Disordered" evidence="1">
    <location>
        <begin position="66"/>
        <end position="87"/>
    </location>
</feature>